<dbReference type="Pfam" id="PF01553">
    <property type="entry name" value="Acyltransferase"/>
    <property type="match status" value="1"/>
</dbReference>
<gene>
    <name evidence="5" type="ORF">GCM10023168_24540</name>
</gene>
<name>A0ABP8KJL0_9MICO</name>
<dbReference type="GO" id="GO:0016746">
    <property type="term" value="F:acyltransferase activity"/>
    <property type="evidence" value="ECO:0007669"/>
    <property type="project" value="UniProtKB-KW"/>
</dbReference>
<dbReference type="PANTHER" id="PTHR10434:SF55">
    <property type="entry name" value="POSSIBLE ACYLTRANSFERASE"/>
    <property type="match status" value="1"/>
</dbReference>
<protein>
    <submittedName>
        <fullName evidence="5">Lysophospholipid acyltransferase family protein</fullName>
    </submittedName>
</protein>
<organism evidence="5 6">
    <name type="scientific">Fodinibacter luteus</name>
    <dbReference type="NCBI Taxonomy" id="552064"/>
    <lineage>
        <taxon>Bacteria</taxon>
        <taxon>Bacillati</taxon>
        <taxon>Actinomycetota</taxon>
        <taxon>Actinomycetes</taxon>
        <taxon>Micrococcales</taxon>
        <taxon>Intrasporangiaceae</taxon>
        <taxon>Fodinibacter (ex Wang et al. 2009)</taxon>
    </lineage>
</organism>
<dbReference type="SMART" id="SM00563">
    <property type="entry name" value="PlsC"/>
    <property type="match status" value="1"/>
</dbReference>
<keyword evidence="2 5" id="KW-0012">Acyltransferase</keyword>
<evidence type="ECO:0000313" key="6">
    <source>
        <dbReference type="Proteomes" id="UP001500945"/>
    </source>
</evidence>
<reference evidence="6" key="1">
    <citation type="journal article" date="2019" name="Int. J. Syst. Evol. Microbiol.">
        <title>The Global Catalogue of Microorganisms (GCM) 10K type strain sequencing project: providing services to taxonomists for standard genome sequencing and annotation.</title>
        <authorList>
            <consortium name="The Broad Institute Genomics Platform"/>
            <consortium name="The Broad Institute Genome Sequencing Center for Infectious Disease"/>
            <person name="Wu L."/>
            <person name="Ma J."/>
        </authorList>
    </citation>
    <scope>NUCLEOTIDE SEQUENCE [LARGE SCALE GENOMIC DNA]</scope>
    <source>
        <strain evidence="6">JCM 17809</strain>
    </source>
</reference>
<dbReference type="RefSeq" id="WP_345206324.1">
    <property type="nucleotide sequence ID" value="NZ_BAABGM010000015.1"/>
</dbReference>
<dbReference type="Proteomes" id="UP001500945">
    <property type="component" value="Unassembled WGS sequence"/>
</dbReference>
<feature type="compositionally biased region" description="Basic and acidic residues" evidence="3">
    <location>
        <begin position="236"/>
        <end position="252"/>
    </location>
</feature>
<evidence type="ECO:0000259" key="4">
    <source>
        <dbReference type="SMART" id="SM00563"/>
    </source>
</evidence>
<dbReference type="CDD" id="cd07989">
    <property type="entry name" value="LPLAT_AGPAT-like"/>
    <property type="match status" value="1"/>
</dbReference>
<keyword evidence="1" id="KW-0808">Transferase</keyword>
<comment type="caution">
    <text evidence="5">The sequence shown here is derived from an EMBL/GenBank/DDBJ whole genome shotgun (WGS) entry which is preliminary data.</text>
</comment>
<evidence type="ECO:0000256" key="1">
    <source>
        <dbReference type="ARBA" id="ARBA00022679"/>
    </source>
</evidence>
<evidence type="ECO:0000313" key="5">
    <source>
        <dbReference type="EMBL" id="GAA4407915.1"/>
    </source>
</evidence>
<sequence length="252" mass="28266">MAERVYRPVISGVRTMFFLQGTRFRIRGEEHVPATGGAVMAINHTSYLDFMYAGLPAWPRRRYVRFMAKKSVFTHRVTGPLMRGMHHISVDRHKGGEAFAEAIRVLRAGEIVGVFPEATMSRSFELKEFKPGAVKMAQVAGVPVLPVTIWGGQRVWTKNLPKHMGPAARIPVSITVGEPLWIERREDVAAANERLRSAMQAQLDVQQAEYPTLHGDDLRYLPVRLGGTAPTPEQARAADHHDMTRTRDKFTG</sequence>
<feature type="domain" description="Phospholipid/glycerol acyltransferase" evidence="4">
    <location>
        <begin position="38"/>
        <end position="152"/>
    </location>
</feature>
<feature type="region of interest" description="Disordered" evidence="3">
    <location>
        <begin position="227"/>
        <end position="252"/>
    </location>
</feature>
<proteinExistence type="predicted"/>
<evidence type="ECO:0000256" key="3">
    <source>
        <dbReference type="SAM" id="MobiDB-lite"/>
    </source>
</evidence>
<dbReference type="SUPFAM" id="SSF69593">
    <property type="entry name" value="Glycerol-3-phosphate (1)-acyltransferase"/>
    <property type="match status" value="1"/>
</dbReference>
<accession>A0ABP8KJL0</accession>
<dbReference type="EMBL" id="BAABGM010000015">
    <property type="protein sequence ID" value="GAA4407915.1"/>
    <property type="molecule type" value="Genomic_DNA"/>
</dbReference>
<dbReference type="InterPro" id="IPR002123">
    <property type="entry name" value="Plipid/glycerol_acylTrfase"/>
</dbReference>
<keyword evidence="6" id="KW-1185">Reference proteome</keyword>
<evidence type="ECO:0000256" key="2">
    <source>
        <dbReference type="ARBA" id="ARBA00023315"/>
    </source>
</evidence>
<dbReference type="PANTHER" id="PTHR10434">
    <property type="entry name" value="1-ACYL-SN-GLYCEROL-3-PHOSPHATE ACYLTRANSFERASE"/>
    <property type="match status" value="1"/>
</dbReference>